<keyword evidence="12" id="KW-1185">Reference proteome</keyword>
<dbReference type="InterPro" id="IPR012337">
    <property type="entry name" value="RNaseH-like_sf"/>
</dbReference>
<evidence type="ECO:0000256" key="1">
    <source>
        <dbReference type="ARBA" id="ARBA00004123"/>
    </source>
</evidence>
<dbReference type="Pfam" id="PF02892">
    <property type="entry name" value="zf-BED"/>
    <property type="match status" value="1"/>
</dbReference>
<dbReference type="InterPro" id="IPR036236">
    <property type="entry name" value="Znf_C2H2_sf"/>
</dbReference>
<evidence type="ECO:0000256" key="5">
    <source>
        <dbReference type="ARBA" id="ARBA00023015"/>
    </source>
</evidence>
<name>A0AAV1L4N4_9NEOP</name>
<dbReference type="Proteomes" id="UP001314205">
    <property type="component" value="Unassembled WGS sequence"/>
</dbReference>
<feature type="domain" description="BED-type" evidence="10">
    <location>
        <begin position="5"/>
        <end position="62"/>
    </location>
</feature>
<dbReference type="SUPFAM" id="SSF53098">
    <property type="entry name" value="Ribonuclease H-like"/>
    <property type="match status" value="1"/>
</dbReference>
<keyword evidence="4" id="KW-0862">Zinc</keyword>
<evidence type="ECO:0000256" key="3">
    <source>
        <dbReference type="ARBA" id="ARBA00022771"/>
    </source>
</evidence>
<evidence type="ECO:0000256" key="8">
    <source>
        <dbReference type="ARBA" id="ARBA00023242"/>
    </source>
</evidence>
<evidence type="ECO:0000313" key="12">
    <source>
        <dbReference type="Proteomes" id="UP001314205"/>
    </source>
</evidence>
<keyword evidence="3 9" id="KW-0863">Zinc-finger</keyword>
<evidence type="ECO:0000256" key="4">
    <source>
        <dbReference type="ARBA" id="ARBA00022833"/>
    </source>
</evidence>
<keyword evidence="8" id="KW-0539">Nucleus</keyword>
<evidence type="ECO:0000256" key="2">
    <source>
        <dbReference type="ARBA" id="ARBA00022723"/>
    </source>
</evidence>
<evidence type="ECO:0000313" key="11">
    <source>
        <dbReference type="EMBL" id="CAK1590345.1"/>
    </source>
</evidence>
<dbReference type="PROSITE" id="PS50808">
    <property type="entry name" value="ZF_BED"/>
    <property type="match status" value="1"/>
</dbReference>
<dbReference type="GO" id="GO:0009791">
    <property type="term" value="P:post-embryonic development"/>
    <property type="evidence" value="ECO:0007669"/>
    <property type="project" value="UniProtKB-ARBA"/>
</dbReference>
<dbReference type="InterPro" id="IPR008906">
    <property type="entry name" value="HATC_C_dom"/>
</dbReference>
<keyword evidence="7" id="KW-0804">Transcription</keyword>
<dbReference type="PANTHER" id="PTHR46481:SF10">
    <property type="entry name" value="ZINC FINGER BED DOMAIN-CONTAINING PROTEIN 39"/>
    <property type="match status" value="1"/>
</dbReference>
<proteinExistence type="predicted"/>
<dbReference type="InterPro" id="IPR052035">
    <property type="entry name" value="ZnF_BED_domain_contain"/>
</dbReference>
<dbReference type="SMART" id="SM00614">
    <property type="entry name" value="ZnF_BED"/>
    <property type="match status" value="1"/>
</dbReference>
<sequence length="630" mass="72109">MTSIKKRSLLWEHFDIDSDDPKLAVCLLCNVKISRGGVGKKAGTSAMKNHMKTKHLNEFRVLNKDLAAVVPTTSLAIPGTSSSSVPNRQLTLTDTFERKLLWDVNDAKARKYHYLIAEMIALDNEPLSIVEKTGFTRLLEQALPRYKLPSRTYITQNIIPDIYDRIYEKIKNNMSSAFAISVTSDIWTCLHNNASFLSFTAHWVSPEFKLEHGVLAMKPFLGSHSGENIAKELNTVANCWDLEHSKIHLFIHDSGANMVKGVRLAEYDSARCFIHTLQRAINESLKAQVEVTTMIASGRRLVTHFNHSGLAQEKLLAIQKELNLPEHQLVQDISTRWNSTFYLMERLLEQKRAISLFVADHDTLTNLTAQQWCLMEQCINLLKPFEEITKITSSGLSCVSEVIPHVTALKKYLDKDEIEQRTPDLPHMRASLKAELESRFNCLNQDSNYLIATYLDPRFKTNYLGVVEAERARQEILLEYLKMSSEESSSSSSTPAKKSRVEETVSAVSREAHYTFWDCFNEVGNENNTSQSHHEERNAILCEIDLYLKSVRIARDRDPYIWWASNATQYPNLSKFAKIYLSAPCSSVYSERLFSESGLVYEDRRNRLLPFNAEKLVFIHHNLPLVQYEY</sequence>
<dbReference type="GO" id="GO:0005634">
    <property type="term" value="C:nucleus"/>
    <property type="evidence" value="ECO:0007669"/>
    <property type="project" value="UniProtKB-SubCell"/>
</dbReference>
<evidence type="ECO:0000256" key="6">
    <source>
        <dbReference type="ARBA" id="ARBA00023125"/>
    </source>
</evidence>
<evidence type="ECO:0000256" key="7">
    <source>
        <dbReference type="ARBA" id="ARBA00023163"/>
    </source>
</evidence>
<organism evidence="11 12">
    <name type="scientific">Parnassius mnemosyne</name>
    <name type="common">clouded apollo</name>
    <dbReference type="NCBI Taxonomy" id="213953"/>
    <lineage>
        <taxon>Eukaryota</taxon>
        <taxon>Metazoa</taxon>
        <taxon>Ecdysozoa</taxon>
        <taxon>Arthropoda</taxon>
        <taxon>Hexapoda</taxon>
        <taxon>Insecta</taxon>
        <taxon>Pterygota</taxon>
        <taxon>Neoptera</taxon>
        <taxon>Endopterygota</taxon>
        <taxon>Lepidoptera</taxon>
        <taxon>Glossata</taxon>
        <taxon>Ditrysia</taxon>
        <taxon>Papilionoidea</taxon>
        <taxon>Papilionidae</taxon>
        <taxon>Parnassiinae</taxon>
        <taxon>Parnassini</taxon>
        <taxon>Parnassius</taxon>
        <taxon>Driopa</taxon>
    </lineage>
</organism>
<reference evidence="11 12" key="1">
    <citation type="submission" date="2023-11" db="EMBL/GenBank/DDBJ databases">
        <authorList>
            <person name="Hedman E."/>
            <person name="Englund M."/>
            <person name="Stromberg M."/>
            <person name="Nyberg Akerstrom W."/>
            <person name="Nylinder S."/>
            <person name="Jareborg N."/>
            <person name="Kallberg Y."/>
            <person name="Kronander E."/>
        </authorList>
    </citation>
    <scope>NUCLEOTIDE SEQUENCE [LARGE SCALE GENOMIC DNA]</scope>
</reference>
<dbReference type="PANTHER" id="PTHR46481">
    <property type="entry name" value="ZINC FINGER BED DOMAIN-CONTAINING PROTEIN 4"/>
    <property type="match status" value="1"/>
</dbReference>
<gene>
    <name evidence="11" type="ORF">PARMNEM_LOCUS10719</name>
</gene>
<accession>A0AAV1L4N4</accession>
<evidence type="ECO:0000259" key="10">
    <source>
        <dbReference type="PROSITE" id="PS50808"/>
    </source>
</evidence>
<comment type="caution">
    <text evidence="11">The sequence shown here is derived from an EMBL/GenBank/DDBJ whole genome shotgun (WGS) entry which is preliminary data.</text>
</comment>
<dbReference type="GO" id="GO:0008270">
    <property type="term" value="F:zinc ion binding"/>
    <property type="evidence" value="ECO:0007669"/>
    <property type="project" value="UniProtKB-KW"/>
</dbReference>
<dbReference type="SUPFAM" id="SSF57667">
    <property type="entry name" value="beta-beta-alpha zinc fingers"/>
    <property type="match status" value="1"/>
</dbReference>
<evidence type="ECO:0000256" key="9">
    <source>
        <dbReference type="PROSITE-ProRule" id="PRU00027"/>
    </source>
</evidence>
<dbReference type="AlphaFoldDB" id="A0AAV1L4N4"/>
<keyword evidence="5" id="KW-0805">Transcription regulation</keyword>
<protein>
    <recommendedName>
        <fullName evidence="10">BED-type domain-containing protein</fullName>
    </recommendedName>
</protein>
<keyword evidence="6" id="KW-0238">DNA-binding</keyword>
<dbReference type="Pfam" id="PF05699">
    <property type="entry name" value="Dimer_Tnp_hAT"/>
    <property type="match status" value="1"/>
</dbReference>
<dbReference type="EMBL" id="CAVLGL010000085">
    <property type="protein sequence ID" value="CAK1590345.1"/>
    <property type="molecule type" value="Genomic_DNA"/>
</dbReference>
<dbReference type="SUPFAM" id="SSF140996">
    <property type="entry name" value="Hermes dimerisation domain"/>
    <property type="match status" value="1"/>
</dbReference>
<dbReference type="InterPro" id="IPR003656">
    <property type="entry name" value="Znf_BED"/>
</dbReference>
<keyword evidence="2" id="KW-0479">Metal-binding</keyword>
<dbReference type="GO" id="GO:0046983">
    <property type="term" value="F:protein dimerization activity"/>
    <property type="evidence" value="ECO:0007669"/>
    <property type="project" value="InterPro"/>
</dbReference>
<dbReference type="GO" id="GO:0003677">
    <property type="term" value="F:DNA binding"/>
    <property type="evidence" value="ECO:0007669"/>
    <property type="project" value="UniProtKB-KW"/>
</dbReference>
<comment type="subcellular location">
    <subcellularLocation>
        <location evidence="1">Nucleus</location>
    </subcellularLocation>
</comment>